<dbReference type="RefSeq" id="WP_272140155.1">
    <property type="nucleotide sequence ID" value="NZ_JAQLOI010000003.1"/>
</dbReference>
<dbReference type="Proteomes" id="UP001210678">
    <property type="component" value="Unassembled WGS sequence"/>
</dbReference>
<feature type="region of interest" description="Disordered" evidence="1">
    <location>
        <begin position="1"/>
        <end position="44"/>
    </location>
</feature>
<organism evidence="2 3">
    <name type="scientific">Vibrio algarum</name>
    <dbReference type="NCBI Taxonomy" id="3020714"/>
    <lineage>
        <taxon>Bacteria</taxon>
        <taxon>Pseudomonadati</taxon>
        <taxon>Pseudomonadota</taxon>
        <taxon>Gammaproteobacteria</taxon>
        <taxon>Vibrionales</taxon>
        <taxon>Vibrionaceae</taxon>
        <taxon>Vibrio</taxon>
    </lineage>
</organism>
<feature type="compositionally biased region" description="Polar residues" evidence="1">
    <location>
        <begin position="10"/>
        <end position="23"/>
    </location>
</feature>
<name>A0ABT4YWK2_9VIBR</name>
<keyword evidence="3" id="KW-1185">Reference proteome</keyword>
<protein>
    <submittedName>
        <fullName evidence="2">Uncharacterized protein</fullName>
    </submittedName>
</protein>
<sequence>MSSAFALAGCSSSGDSSNANPVNPSIPDIDNSPEWGLDLDMGNTPDWGLTDPDFGLAPPSIPDRLPPVWGGPEMSEVDNGPEASYTVSGSTITDASGNIFTITDVNWVNQAMTVEDKDGNEYLVDVIRQGKYDGDFRLFVNGESIVIGRDTVQGGLRPMMENTERSIDRNTIRNSIRTRLN</sequence>
<gene>
    <name evidence="2" type="ORF">PGX00_20765</name>
</gene>
<reference evidence="2 3" key="1">
    <citation type="submission" date="2023-01" db="EMBL/GenBank/DDBJ databases">
        <title>Vibrio sp. KJ40-1 sp.nov, isolated from marine algae.</title>
        <authorList>
            <person name="Butt M."/>
            <person name="Kim J.M.J."/>
            <person name="Jeon C.O.C."/>
        </authorList>
    </citation>
    <scope>NUCLEOTIDE SEQUENCE [LARGE SCALE GENOMIC DNA]</scope>
    <source>
        <strain evidence="2 3">KJ40-1</strain>
    </source>
</reference>
<evidence type="ECO:0000313" key="2">
    <source>
        <dbReference type="EMBL" id="MDB1125962.1"/>
    </source>
</evidence>
<dbReference type="EMBL" id="JAQLOI010000003">
    <property type="protein sequence ID" value="MDB1125962.1"/>
    <property type="molecule type" value="Genomic_DNA"/>
</dbReference>
<comment type="caution">
    <text evidence="2">The sequence shown here is derived from an EMBL/GenBank/DDBJ whole genome shotgun (WGS) entry which is preliminary data.</text>
</comment>
<evidence type="ECO:0000313" key="3">
    <source>
        <dbReference type="Proteomes" id="UP001210678"/>
    </source>
</evidence>
<accession>A0ABT4YWK2</accession>
<evidence type="ECO:0000256" key="1">
    <source>
        <dbReference type="SAM" id="MobiDB-lite"/>
    </source>
</evidence>
<proteinExistence type="predicted"/>